<feature type="compositionally biased region" description="Polar residues" evidence="2">
    <location>
        <begin position="11"/>
        <end position="21"/>
    </location>
</feature>
<evidence type="ECO:0000256" key="1">
    <source>
        <dbReference type="SAM" id="Coils"/>
    </source>
</evidence>
<accession>A0A915MRZ2</accession>
<evidence type="ECO:0000256" key="2">
    <source>
        <dbReference type="SAM" id="MobiDB-lite"/>
    </source>
</evidence>
<protein>
    <submittedName>
        <fullName evidence="4">Uncharacterized protein</fullName>
    </submittedName>
</protein>
<evidence type="ECO:0000313" key="4">
    <source>
        <dbReference type="WBParaSite" id="scaffold51085_cov326.g25195"/>
    </source>
</evidence>
<proteinExistence type="predicted"/>
<reference evidence="4" key="1">
    <citation type="submission" date="2022-11" db="UniProtKB">
        <authorList>
            <consortium name="WormBaseParasite"/>
        </authorList>
    </citation>
    <scope>IDENTIFICATION</scope>
</reference>
<feature type="coiled-coil region" evidence="1">
    <location>
        <begin position="42"/>
        <end position="72"/>
    </location>
</feature>
<keyword evidence="3" id="KW-1185">Reference proteome</keyword>
<dbReference type="AlphaFoldDB" id="A0A915MRZ2"/>
<feature type="compositionally biased region" description="Basic and acidic residues" evidence="2">
    <location>
        <begin position="22"/>
        <end position="32"/>
    </location>
</feature>
<organism evidence="3 4">
    <name type="scientific">Meloidogyne javanica</name>
    <name type="common">Root-knot nematode worm</name>
    <dbReference type="NCBI Taxonomy" id="6303"/>
    <lineage>
        <taxon>Eukaryota</taxon>
        <taxon>Metazoa</taxon>
        <taxon>Ecdysozoa</taxon>
        <taxon>Nematoda</taxon>
        <taxon>Chromadorea</taxon>
        <taxon>Rhabditida</taxon>
        <taxon>Tylenchina</taxon>
        <taxon>Tylenchomorpha</taxon>
        <taxon>Tylenchoidea</taxon>
        <taxon>Meloidogynidae</taxon>
        <taxon>Meloidogyninae</taxon>
        <taxon>Meloidogyne</taxon>
        <taxon>Meloidogyne incognita group</taxon>
    </lineage>
</organism>
<feature type="region of interest" description="Disordered" evidence="2">
    <location>
        <begin position="1"/>
        <end position="32"/>
    </location>
</feature>
<dbReference type="Proteomes" id="UP000887561">
    <property type="component" value="Unplaced"/>
</dbReference>
<evidence type="ECO:0000313" key="3">
    <source>
        <dbReference type="Proteomes" id="UP000887561"/>
    </source>
</evidence>
<feature type="compositionally biased region" description="Basic and acidic residues" evidence="2">
    <location>
        <begin position="1"/>
        <end position="10"/>
    </location>
</feature>
<sequence>ERELANERLAKQQQLNAAADNSNRHENGELQKQKLINMDKELKHLRREFKNKEEFCSKLEEEMRRLATARNDE</sequence>
<name>A0A915MRZ2_MELJA</name>
<keyword evidence="1" id="KW-0175">Coiled coil</keyword>
<dbReference type="WBParaSite" id="scaffold51085_cov326.g25195">
    <property type="protein sequence ID" value="scaffold51085_cov326.g25195"/>
    <property type="gene ID" value="scaffold51085_cov326.g25195"/>
</dbReference>